<dbReference type="InterPro" id="IPR035242">
    <property type="entry name" value="DUF5329"/>
</dbReference>
<dbReference type="EMBL" id="JASJUT010000008">
    <property type="protein sequence ID" value="MDK2596959.1"/>
    <property type="molecule type" value="Genomic_DNA"/>
</dbReference>
<dbReference type="Proteomes" id="UP001231915">
    <property type="component" value="Unassembled WGS sequence"/>
</dbReference>
<reference evidence="2 3" key="1">
    <citation type="submission" date="2023-05" db="EMBL/GenBank/DDBJ databases">
        <title>Pseudoalteromonas ardens sp. nov., Pseudoalteromonas obscura sp. nov., and Pseudoalteromonas umbrosa sp. nov., isolated from the coral Montipora capitata.</title>
        <authorList>
            <person name="Thomas E.M."/>
            <person name="Smith E.M."/>
            <person name="Papke E."/>
            <person name="Shlafstein M.D."/>
            <person name="Oline D.K."/>
            <person name="Videau P."/>
            <person name="Saw J.H."/>
            <person name="Strangman W.K."/>
            <person name="Ushijima B."/>
        </authorList>
    </citation>
    <scope>NUCLEOTIDE SEQUENCE [LARGE SCALE GENOMIC DNA]</scope>
    <source>
        <strain evidence="2 3">P94</strain>
    </source>
</reference>
<proteinExistence type="predicted"/>
<keyword evidence="1" id="KW-0732">Signal</keyword>
<organism evidence="2 3">
    <name type="scientific">Pseudoalteromonas obscura</name>
    <dbReference type="NCBI Taxonomy" id="3048491"/>
    <lineage>
        <taxon>Bacteria</taxon>
        <taxon>Pseudomonadati</taxon>
        <taxon>Pseudomonadota</taxon>
        <taxon>Gammaproteobacteria</taxon>
        <taxon>Alteromonadales</taxon>
        <taxon>Pseudoalteromonadaceae</taxon>
        <taxon>Pseudoalteromonas</taxon>
    </lineage>
</organism>
<name>A0ABT7EPJ2_9GAMM</name>
<dbReference type="RefSeq" id="WP_284138058.1">
    <property type="nucleotide sequence ID" value="NZ_JASJUT010000008.1"/>
</dbReference>
<accession>A0ABT7EPJ2</accession>
<feature type="chain" id="PRO_5046706431" evidence="1">
    <location>
        <begin position="20"/>
        <end position="115"/>
    </location>
</feature>
<dbReference type="Pfam" id="PF17263">
    <property type="entry name" value="DUF5329"/>
    <property type="match status" value="1"/>
</dbReference>
<keyword evidence="3" id="KW-1185">Reference proteome</keyword>
<evidence type="ECO:0000256" key="1">
    <source>
        <dbReference type="SAM" id="SignalP"/>
    </source>
</evidence>
<evidence type="ECO:0000313" key="2">
    <source>
        <dbReference type="EMBL" id="MDK2596959.1"/>
    </source>
</evidence>
<evidence type="ECO:0000313" key="3">
    <source>
        <dbReference type="Proteomes" id="UP001231915"/>
    </source>
</evidence>
<sequence>MQLTLSVIFIVFTFGSLKAFGTTSTEVQHLLAFIEAANCQYERNGTMHSAQDAKAHIYKKYNYYQDDINSAEDFIRLAATKSSLSGKHYQIHCPNKPITKSSEWLLAELAKYREE</sequence>
<feature type="signal peptide" evidence="1">
    <location>
        <begin position="1"/>
        <end position="19"/>
    </location>
</feature>
<gene>
    <name evidence="2" type="ORF">QNM18_18055</name>
</gene>
<comment type="caution">
    <text evidence="2">The sequence shown here is derived from an EMBL/GenBank/DDBJ whole genome shotgun (WGS) entry which is preliminary data.</text>
</comment>
<protein>
    <submittedName>
        <fullName evidence="2">DUF5329 domain-containing protein</fullName>
    </submittedName>
</protein>